<sequence length="302" mass="28475">MNVDFFTSFTYSWAQAGIVDVLDDSQYKLGWSFIGATPPTVEQFNAVHQLADKKLAWLYQNVKAVTDNAGVTLGPTVYTGLLTAIQRAAAHGRRAFTENGTFVVPATITKIRVSGCGGGGGGGGGGGATGSTIGVAGGGGGAGMFVIDQEITVTPGQTLAVQIGGAGLGGTAGTSTVKAGDGTNGGASAVVGFVTLTGGSGGKGGASATGAGLTEGGAGFPAGGRAAPHSVTPLVYSLGGIGAGGPFGGAGAAGSSSAGDPSGGNNAYGFGVGGGGGGGQVTTAANGTSGGNGAPGLIILEW</sequence>
<evidence type="ECO:0000313" key="2">
    <source>
        <dbReference type="EMBL" id="OZI79926.1"/>
    </source>
</evidence>
<dbReference type="Proteomes" id="UP000215633">
    <property type="component" value="Unassembled WGS sequence"/>
</dbReference>
<feature type="domain" description="Glycine-rich" evidence="1">
    <location>
        <begin position="98"/>
        <end position="302"/>
    </location>
</feature>
<gene>
    <name evidence="2" type="ORF">CAL24_08430</name>
</gene>
<dbReference type="Pfam" id="PF21722">
    <property type="entry name" value="Gly_rich_2"/>
    <property type="match status" value="1"/>
</dbReference>
<accession>A0A261W0N3</accession>
<evidence type="ECO:0000313" key="3">
    <source>
        <dbReference type="Proteomes" id="UP000215633"/>
    </source>
</evidence>
<dbReference type="EMBL" id="NEVT01000003">
    <property type="protein sequence ID" value="OZI79926.1"/>
    <property type="molecule type" value="Genomic_DNA"/>
</dbReference>
<reference evidence="3" key="1">
    <citation type="submission" date="2017-05" db="EMBL/GenBank/DDBJ databases">
        <title>Complete and WGS of Bordetella genogroups.</title>
        <authorList>
            <person name="Spilker T."/>
            <person name="Lipuma J."/>
        </authorList>
    </citation>
    <scope>NUCLEOTIDE SEQUENCE [LARGE SCALE GENOMIC DNA]</scope>
    <source>
        <strain evidence="3">AU8256</strain>
    </source>
</reference>
<dbReference type="InterPro" id="IPR049304">
    <property type="entry name" value="Gly_rich_dom"/>
</dbReference>
<dbReference type="RefSeq" id="WP_094806381.1">
    <property type="nucleotide sequence ID" value="NZ_NEVT01000003.1"/>
</dbReference>
<comment type="caution">
    <text evidence="2">The sequence shown here is derived from an EMBL/GenBank/DDBJ whole genome shotgun (WGS) entry which is preliminary data.</text>
</comment>
<proteinExistence type="predicted"/>
<protein>
    <recommendedName>
        <fullName evidence="1">Glycine-rich domain-containing protein</fullName>
    </recommendedName>
</protein>
<dbReference type="AlphaFoldDB" id="A0A261W0N3"/>
<evidence type="ECO:0000259" key="1">
    <source>
        <dbReference type="Pfam" id="PF21722"/>
    </source>
</evidence>
<keyword evidence="3" id="KW-1185">Reference proteome</keyword>
<organism evidence="2 3">
    <name type="scientific">Bordetella genomosp. 2</name>
    <dbReference type="NCBI Taxonomy" id="1983456"/>
    <lineage>
        <taxon>Bacteria</taxon>
        <taxon>Pseudomonadati</taxon>
        <taxon>Pseudomonadota</taxon>
        <taxon>Betaproteobacteria</taxon>
        <taxon>Burkholderiales</taxon>
        <taxon>Alcaligenaceae</taxon>
        <taxon>Bordetella</taxon>
    </lineage>
</organism>
<name>A0A261W0N3_9BORD</name>